<keyword evidence="3" id="KW-1185">Reference proteome</keyword>
<sequence length="576" mass="65002">MEVALWNPPGEEVKDFDSTLSQSSLRSTEDGLHVIYREPLADLRTDGDGGARPINLTKYVTSCRYRFIDCLAFVRDEVLQLVETKTLPVQAYAAISHVWASLPPEETALSQRGTFQVECEESNDGGPISIDVLHHTSLAALQEGAQYIWLDRICILQTRAAGKNDKRWQIMNMHSIYLHSCVTLVLLAGLQRFVGRKEQTEWMSRAWTFQEAIVPPEAKVVFVDYSLVDDTLNAVVRMLPVDHYCKLLQSGGSDRDDGFRERRGRLIVALDNRDHFRGNDLPDIFARFHTIWDFVQWRTSARQADVVFSIMGMLDITLDPSDFDRNDRMGATLAMAQEILCKDPADNSSVDIPLWRRLSKDRVARYKGPRNVKTYMMSLPSIIKLSELQSELDESPITSFTNAVRVSVEFGAQGDDDSRDLESDERQKLETLNFAVMGKGGDVRQSILGIVNGVDRVSRTRKQAERMAEQIPKDLMRKVAESNMGIDDEHRNVFTTDKDIVIGLCKQLSVVNAVSGSRVPDCKATYIFGWCVQSGLWLETRRDKSSLGDGARIGVSMPVPILTFWKFKLPNTLDAL</sequence>
<dbReference type="EMBL" id="JAYKXP010000049">
    <property type="protein sequence ID" value="KAK7036799.1"/>
    <property type="molecule type" value="Genomic_DNA"/>
</dbReference>
<accession>A0AAW0CAK0</accession>
<dbReference type="PANTHER" id="PTHR33112:SF16">
    <property type="entry name" value="HETEROKARYON INCOMPATIBILITY DOMAIN-CONTAINING PROTEIN"/>
    <property type="match status" value="1"/>
</dbReference>
<name>A0AAW0CAK0_9AGAR</name>
<protein>
    <recommendedName>
        <fullName evidence="1">Heterokaryon incompatibility domain-containing protein</fullName>
    </recommendedName>
</protein>
<gene>
    <name evidence="2" type="ORF">VNI00_011465</name>
</gene>
<evidence type="ECO:0000313" key="3">
    <source>
        <dbReference type="Proteomes" id="UP001383192"/>
    </source>
</evidence>
<comment type="caution">
    <text evidence="2">The sequence shown here is derived from an EMBL/GenBank/DDBJ whole genome shotgun (WGS) entry which is preliminary data.</text>
</comment>
<reference evidence="2 3" key="1">
    <citation type="submission" date="2024-01" db="EMBL/GenBank/DDBJ databases">
        <title>A draft genome for a cacao thread blight-causing isolate of Paramarasmius palmivorus.</title>
        <authorList>
            <person name="Baruah I.K."/>
            <person name="Bukari Y."/>
            <person name="Amoako-Attah I."/>
            <person name="Meinhardt L.W."/>
            <person name="Bailey B.A."/>
            <person name="Cohen S.P."/>
        </authorList>
    </citation>
    <scope>NUCLEOTIDE SEQUENCE [LARGE SCALE GENOMIC DNA]</scope>
    <source>
        <strain evidence="2 3">GH-12</strain>
    </source>
</reference>
<dbReference type="AlphaFoldDB" id="A0AAW0CAK0"/>
<feature type="domain" description="Heterokaryon incompatibility" evidence="1">
    <location>
        <begin position="92"/>
        <end position="189"/>
    </location>
</feature>
<dbReference type="PANTHER" id="PTHR33112">
    <property type="entry name" value="DOMAIN PROTEIN, PUTATIVE-RELATED"/>
    <property type="match status" value="1"/>
</dbReference>
<organism evidence="2 3">
    <name type="scientific">Paramarasmius palmivorus</name>
    <dbReference type="NCBI Taxonomy" id="297713"/>
    <lineage>
        <taxon>Eukaryota</taxon>
        <taxon>Fungi</taxon>
        <taxon>Dikarya</taxon>
        <taxon>Basidiomycota</taxon>
        <taxon>Agaricomycotina</taxon>
        <taxon>Agaricomycetes</taxon>
        <taxon>Agaricomycetidae</taxon>
        <taxon>Agaricales</taxon>
        <taxon>Marasmiineae</taxon>
        <taxon>Marasmiaceae</taxon>
        <taxon>Paramarasmius</taxon>
    </lineage>
</organism>
<proteinExistence type="predicted"/>
<dbReference type="InterPro" id="IPR010730">
    <property type="entry name" value="HET"/>
</dbReference>
<evidence type="ECO:0000259" key="1">
    <source>
        <dbReference type="Pfam" id="PF06985"/>
    </source>
</evidence>
<dbReference type="Proteomes" id="UP001383192">
    <property type="component" value="Unassembled WGS sequence"/>
</dbReference>
<evidence type="ECO:0000313" key="2">
    <source>
        <dbReference type="EMBL" id="KAK7036799.1"/>
    </source>
</evidence>
<dbReference type="Pfam" id="PF06985">
    <property type="entry name" value="HET"/>
    <property type="match status" value="1"/>
</dbReference>